<dbReference type="InterPro" id="IPR056884">
    <property type="entry name" value="NPHP3-like_N"/>
</dbReference>
<reference evidence="3" key="1">
    <citation type="journal article" date="2020" name="Stud. Mycol.">
        <title>101 Dothideomycetes genomes: a test case for predicting lifestyles and emergence of pathogens.</title>
        <authorList>
            <person name="Haridas S."/>
            <person name="Albert R."/>
            <person name="Binder M."/>
            <person name="Bloem J."/>
            <person name="Labutti K."/>
            <person name="Salamov A."/>
            <person name="Andreopoulos B."/>
            <person name="Baker S."/>
            <person name="Barry K."/>
            <person name="Bills G."/>
            <person name="Bluhm B."/>
            <person name="Cannon C."/>
            <person name="Castanera R."/>
            <person name="Culley D."/>
            <person name="Daum C."/>
            <person name="Ezra D."/>
            <person name="Gonzalez J."/>
            <person name="Henrissat B."/>
            <person name="Kuo A."/>
            <person name="Liang C."/>
            <person name="Lipzen A."/>
            <person name="Lutzoni F."/>
            <person name="Magnuson J."/>
            <person name="Mondo S."/>
            <person name="Nolan M."/>
            <person name="Ohm R."/>
            <person name="Pangilinan J."/>
            <person name="Park H.-J."/>
            <person name="Ramirez L."/>
            <person name="Alfaro M."/>
            <person name="Sun H."/>
            <person name="Tritt A."/>
            <person name="Yoshinaga Y."/>
            <person name="Zwiers L.-H."/>
            <person name="Turgeon B."/>
            <person name="Goodwin S."/>
            <person name="Spatafora J."/>
            <person name="Crous P."/>
            <person name="Grigoriev I."/>
        </authorList>
    </citation>
    <scope>NUCLEOTIDE SEQUENCE</scope>
    <source>
        <strain evidence="3">CBS 207.26</strain>
    </source>
</reference>
<accession>A0A6A6E0M8</accession>
<dbReference type="Proteomes" id="UP000800200">
    <property type="component" value="Unassembled WGS sequence"/>
</dbReference>
<dbReference type="OrthoDB" id="195446at2759"/>
<sequence length="167" mass="19417">QAILNWLTLLDYACQQNDFISRRQKETGQWLLDSKGFKEWLRETKQTLFCRGMPETGKTIITSIVINYLHTIFRNDPTVAVAYLYCNFRQQHEQKPTDLLLSLLKQLIQKQPYITNSLKDLYNLHKEKGTRPSLNEMSKVLPSVLLLHSRTFIIVDALDECQVSSGD</sequence>
<dbReference type="AlphaFoldDB" id="A0A6A6E0M8"/>
<protein>
    <recommendedName>
        <fullName evidence="2">Nephrocystin 3-like N-terminal domain-containing protein</fullName>
    </recommendedName>
</protein>
<proteinExistence type="predicted"/>
<dbReference type="InterPro" id="IPR027417">
    <property type="entry name" value="P-loop_NTPase"/>
</dbReference>
<dbReference type="Pfam" id="PF24883">
    <property type="entry name" value="NPHP3_N"/>
    <property type="match status" value="1"/>
</dbReference>
<keyword evidence="1" id="KW-0677">Repeat</keyword>
<dbReference type="PANTHER" id="PTHR10039">
    <property type="entry name" value="AMELOGENIN"/>
    <property type="match status" value="1"/>
</dbReference>
<feature type="domain" description="Nephrocystin 3-like N-terminal" evidence="2">
    <location>
        <begin position="26"/>
        <end position="163"/>
    </location>
</feature>
<evidence type="ECO:0000256" key="1">
    <source>
        <dbReference type="ARBA" id="ARBA00022737"/>
    </source>
</evidence>
<evidence type="ECO:0000313" key="4">
    <source>
        <dbReference type="Proteomes" id="UP000800200"/>
    </source>
</evidence>
<organism evidence="3 4">
    <name type="scientific">Zopfia rhizophila CBS 207.26</name>
    <dbReference type="NCBI Taxonomy" id="1314779"/>
    <lineage>
        <taxon>Eukaryota</taxon>
        <taxon>Fungi</taxon>
        <taxon>Dikarya</taxon>
        <taxon>Ascomycota</taxon>
        <taxon>Pezizomycotina</taxon>
        <taxon>Dothideomycetes</taxon>
        <taxon>Dothideomycetes incertae sedis</taxon>
        <taxon>Zopfiaceae</taxon>
        <taxon>Zopfia</taxon>
    </lineage>
</organism>
<dbReference type="PANTHER" id="PTHR10039:SF15">
    <property type="entry name" value="NACHT DOMAIN-CONTAINING PROTEIN"/>
    <property type="match status" value="1"/>
</dbReference>
<feature type="non-terminal residue" evidence="3">
    <location>
        <position position="1"/>
    </location>
</feature>
<evidence type="ECO:0000313" key="3">
    <source>
        <dbReference type="EMBL" id="KAF2183740.1"/>
    </source>
</evidence>
<gene>
    <name evidence="3" type="ORF">K469DRAFT_582127</name>
</gene>
<keyword evidence="4" id="KW-1185">Reference proteome</keyword>
<dbReference type="Gene3D" id="3.40.50.300">
    <property type="entry name" value="P-loop containing nucleotide triphosphate hydrolases"/>
    <property type="match status" value="1"/>
</dbReference>
<dbReference type="EMBL" id="ML994641">
    <property type="protein sequence ID" value="KAF2183740.1"/>
    <property type="molecule type" value="Genomic_DNA"/>
</dbReference>
<name>A0A6A6E0M8_9PEZI</name>
<evidence type="ECO:0000259" key="2">
    <source>
        <dbReference type="Pfam" id="PF24883"/>
    </source>
</evidence>